<protein>
    <submittedName>
        <fullName evidence="1">Uncharacterized protein</fullName>
    </submittedName>
</protein>
<organism evidence="1 2">
    <name type="scientific">Gordonia phage BritBrat</name>
    <dbReference type="NCBI Taxonomy" id="1838064"/>
    <lineage>
        <taxon>Viruses</taxon>
        <taxon>Duplodnaviria</taxon>
        <taxon>Heunggongvirae</taxon>
        <taxon>Uroviricota</taxon>
        <taxon>Caudoviricetes</taxon>
        <taxon>Britbratvirus</taxon>
        <taxon>Britbratvirus britbrat</taxon>
    </lineage>
</organism>
<dbReference type="GeneID" id="28802882"/>
<keyword evidence="2" id="KW-1185">Reference proteome</keyword>
<dbReference type="Proteomes" id="UP000202279">
    <property type="component" value="Segment"/>
</dbReference>
<evidence type="ECO:0000313" key="2">
    <source>
        <dbReference type="Proteomes" id="UP000202279"/>
    </source>
</evidence>
<gene>
    <name evidence="1" type="primary">37</name>
    <name evidence="1" type="ORF">PBI_BRITBRAT_37</name>
</gene>
<dbReference type="EMBL" id="KU998233">
    <property type="protein sequence ID" value="ANA85245.1"/>
    <property type="molecule type" value="Genomic_DNA"/>
</dbReference>
<accession>A0A161HSQ2</accession>
<evidence type="ECO:0000313" key="1">
    <source>
        <dbReference type="EMBL" id="ANA85245.1"/>
    </source>
</evidence>
<name>A0A161HSQ2_9CAUD</name>
<proteinExistence type="predicted"/>
<dbReference type="RefSeq" id="YP_009276564.1">
    <property type="nucleotide sequence ID" value="NC_030942.1"/>
</dbReference>
<dbReference type="KEGG" id="vg:28802882"/>
<reference evidence="2" key="1">
    <citation type="submission" date="2016-03" db="EMBL/GenBank/DDBJ databases">
        <authorList>
            <person name="Ploux O."/>
        </authorList>
    </citation>
    <scope>NUCLEOTIDE SEQUENCE [LARGE SCALE GENOMIC DNA]</scope>
</reference>
<sequence>MKRVLAVAAAALFATTLGTGVADASPRDITPTIAFPGEHVRYFFSSDTPRNDIAYYAAGGKLVVARNVTFQPTLINIGSGPRYHTHRAFTSPGRQLIGSTMQTYGWSAQCQVQLDGRTVDSAYVPGRRNANANC</sequence>